<dbReference type="RefSeq" id="WP_344546097.1">
    <property type="nucleotide sequence ID" value="NZ_BAAATD010000009.1"/>
</dbReference>
<keyword evidence="2" id="KW-1185">Reference proteome</keyword>
<comment type="caution">
    <text evidence="1">The sequence shown here is derived from an EMBL/GenBank/DDBJ whole genome shotgun (WGS) entry which is preliminary data.</text>
</comment>
<evidence type="ECO:0000313" key="1">
    <source>
        <dbReference type="EMBL" id="GAA2618739.1"/>
    </source>
</evidence>
<dbReference type="InterPro" id="IPR058154">
    <property type="entry name" value="Bxb1_TTP-like"/>
</dbReference>
<dbReference type="Pfam" id="PF25681">
    <property type="entry name" value="Phage_TTP_17"/>
    <property type="match status" value="1"/>
</dbReference>
<evidence type="ECO:0008006" key="3">
    <source>
        <dbReference type="Google" id="ProtNLM"/>
    </source>
</evidence>
<proteinExistence type="predicted"/>
<protein>
    <recommendedName>
        <fullName evidence="3">Major tail protein</fullName>
    </recommendedName>
</protein>
<organism evidence="1 2">
    <name type="scientific">Actinomadura fulvescens</name>
    <dbReference type="NCBI Taxonomy" id="46160"/>
    <lineage>
        <taxon>Bacteria</taxon>
        <taxon>Bacillati</taxon>
        <taxon>Actinomycetota</taxon>
        <taxon>Actinomycetes</taxon>
        <taxon>Streptosporangiales</taxon>
        <taxon>Thermomonosporaceae</taxon>
        <taxon>Actinomadura</taxon>
    </lineage>
</organism>
<dbReference type="Proteomes" id="UP001501509">
    <property type="component" value="Unassembled WGS sequence"/>
</dbReference>
<accession>A0ABN3Q6Q0</accession>
<name>A0ABN3Q6Q0_9ACTN</name>
<gene>
    <name evidence="1" type="ORF">GCM10010411_62830</name>
</gene>
<dbReference type="EMBL" id="BAAATD010000009">
    <property type="protein sequence ID" value="GAA2618739.1"/>
    <property type="molecule type" value="Genomic_DNA"/>
</dbReference>
<evidence type="ECO:0000313" key="2">
    <source>
        <dbReference type="Proteomes" id="UP001501509"/>
    </source>
</evidence>
<reference evidence="1 2" key="1">
    <citation type="journal article" date="2019" name="Int. J. Syst. Evol. Microbiol.">
        <title>The Global Catalogue of Microorganisms (GCM) 10K type strain sequencing project: providing services to taxonomists for standard genome sequencing and annotation.</title>
        <authorList>
            <consortium name="The Broad Institute Genomics Platform"/>
            <consortium name="The Broad Institute Genome Sequencing Center for Infectious Disease"/>
            <person name="Wu L."/>
            <person name="Ma J."/>
        </authorList>
    </citation>
    <scope>NUCLEOTIDE SEQUENCE [LARGE SCALE GENOMIC DNA]</scope>
    <source>
        <strain evidence="1 2">JCM 6833</strain>
    </source>
</reference>
<sequence>MALDASKVRVAVTGALYVAAPTATAPTNSTSPVPSGYADAGFLNEDGLTESYDEDTNEVRAWQNGQIVRTLTSSSNATLAFTMIETKRTSLELYHKGSTITSIAGGYQLDVKPPTPDPRRFILDVLDGTLVTRLYVPNGEVTERGEITYVNDEVISYNVTITCYPVAGVVLTKFGNDPNWGYS</sequence>